<dbReference type="EMBL" id="JAIQCV010000013">
    <property type="protein sequence ID" value="KAH1031891.1"/>
    <property type="molecule type" value="Genomic_DNA"/>
</dbReference>
<evidence type="ECO:0000313" key="2">
    <source>
        <dbReference type="Proteomes" id="UP000828251"/>
    </source>
</evidence>
<name>A0A9D3U8T4_9ROSI</name>
<keyword evidence="2" id="KW-1185">Reference proteome</keyword>
<evidence type="ECO:0000313" key="1">
    <source>
        <dbReference type="EMBL" id="KAH1031891.1"/>
    </source>
</evidence>
<gene>
    <name evidence="1" type="ORF">J1N35_044065</name>
</gene>
<reference evidence="1 2" key="1">
    <citation type="journal article" date="2021" name="Plant Biotechnol. J.">
        <title>Multi-omics assisted identification of the key and species-specific regulatory components of drought-tolerant mechanisms in Gossypium stocksii.</title>
        <authorList>
            <person name="Yu D."/>
            <person name="Ke L."/>
            <person name="Zhang D."/>
            <person name="Wu Y."/>
            <person name="Sun Y."/>
            <person name="Mei J."/>
            <person name="Sun J."/>
            <person name="Sun Y."/>
        </authorList>
    </citation>
    <scope>NUCLEOTIDE SEQUENCE [LARGE SCALE GENOMIC DNA]</scope>
    <source>
        <strain evidence="2">cv. E1</strain>
        <tissue evidence="1">Leaf</tissue>
    </source>
</reference>
<dbReference type="OrthoDB" id="678681at2759"/>
<sequence>KKTGLWEIKKYKIPHTCVSQDHPKMDSNMIIGLILPMVKVDPRTSLSVLIANMRSQFKYTSSCRRAWIAKQKALEKMHSG</sequence>
<feature type="non-terminal residue" evidence="1">
    <location>
        <position position="1"/>
    </location>
</feature>
<dbReference type="AlphaFoldDB" id="A0A9D3U8T4"/>
<protein>
    <submittedName>
        <fullName evidence="1">Uncharacterized protein</fullName>
    </submittedName>
</protein>
<organism evidence="1 2">
    <name type="scientific">Gossypium stocksii</name>
    <dbReference type="NCBI Taxonomy" id="47602"/>
    <lineage>
        <taxon>Eukaryota</taxon>
        <taxon>Viridiplantae</taxon>
        <taxon>Streptophyta</taxon>
        <taxon>Embryophyta</taxon>
        <taxon>Tracheophyta</taxon>
        <taxon>Spermatophyta</taxon>
        <taxon>Magnoliopsida</taxon>
        <taxon>eudicotyledons</taxon>
        <taxon>Gunneridae</taxon>
        <taxon>Pentapetalae</taxon>
        <taxon>rosids</taxon>
        <taxon>malvids</taxon>
        <taxon>Malvales</taxon>
        <taxon>Malvaceae</taxon>
        <taxon>Malvoideae</taxon>
        <taxon>Gossypium</taxon>
    </lineage>
</organism>
<dbReference type="Proteomes" id="UP000828251">
    <property type="component" value="Unassembled WGS sequence"/>
</dbReference>
<comment type="caution">
    <text evidence="1">The sequence shown here is derived from an EMBL/GenBank/DDBJ whole genome shotgun (WGS) entry which is preliminary data.</text>
</comment>
<proteinExistence type="predicted"/>
<accession>A0A9D3U8T4</accession>